<organism evidence="6 7">
    <name type="scientific">Desmophyllum pertusum</name>
    <dbReference type="NCBI Taxonomy" id="174260"/>
    <lineage>
        <taxon>Eukaryota</taxon>
        <taxon>Metazoa</taxon>
        <taxon>Cnidaria</taxon>
        <taxon>Anthozoa</taxon>
        <taxon>Hexacorallia</taxon>
        <taxon>Scleractinia</taxon>
        <taxon>Caryophylliina</taxon>
        <taxon>Caryophylliidae</taxon>
        <taxon>Desmophyllum</taxon>
    </lineage>
</organism>
<dbReference type="Proteomes" id="UP001163046">
    <property type="component" value="Unassembled WGS sequence"/>
</dbReference>
<dbReference type="SUPFAM" id="SSF63570">
    <property type="entry name" value="PABC (PABP) domain"/>
    <property type="match status" value="1"/>
</dbReference>
<dbReference type="EC" id="2.3.2.26" evidence="6"/>
<dbReference type="InterPro" id="IPR035983">
    <property type="entry name" value="Hect_E3_ubiquitin_ligase"/>
</dbReference>
<reference evidence="6" key="1">
    <citation type="submission" date="2023-01" db="EMBL/GenBank/DDBJ databases">
        <title>Genome assembly of the deep-sea coral Lophelia pertusa.</title>
        <authorList>
            <person name="Herrera S."/>
            <person name="Cordes E."/>
        </authorList>
    </citation>
    <scope>NUCLEOTIDE SEQUENCE</scope>
    <source>
        <strain evidence="6">USNM1676648</strain>
        <tissue evidence="6">Polyp</tissue>
    </source>
</reference>
<dbReference type="Gene3D" id="3.30.2410.10">
    <property type="entry name" value="Hect, E3 ligase catalytic domain"/>
    <property type="match status" value="1"/>
</dbReference>
<dbReference type="GO" id="GO:0003723">
    <property type="term" value="F:RNA binding"/>
    <property type="evidence" value="ECO:0007669"/>
    <property type="project" value="InterPro"/>
</dbReference>
<comment type="caution">
    <text evidence="6">The sequence shown here is derived from an EMBL/GenBank/DDBJ whole genome shotgun (WGS) entry which is preliminary data.</text>
</comment>
<dbReference type="Gene3D" id="3.30.2160.10">
    <property type="entry name" value="Hect, E3 ligase catalytic domain"/>
    <property type="match status" value="1"/>
</dbReference>
<dbReference type="SMART" id="SM00119">
    <property type="entry name" value="HECTc"/>
    <property type="match status" value="1"/>
</dbReference>
<feature type="compositionally biased region" description="Low complexity" evidence="3">
    <location>
        <begin position="45"/>
        <end position="66"/>
    </location>
</feature>
<dbReference type="Gene3D" id="3.90.1750.10">
    <property type="entry name" value="Hect, E3 ligase catalytic domains"/>
    <property type="match status" value="1"/>
</dbReference>
<evidence type="ECO:0000313" key="7">
    <source>
        <dbReference type="Proteomes" id="UP001163046"/>
    </source>
</evidence>
<dbReference type="PROSITE" id="PS51309">
    <property type="entry name" value="PABC"/>
    <property type="match status" value="1"/>
</dbReference>
<evidence type="ECO:0000259" key="4">
    <source>
        <dbReference type="PROSITE" id="PS50237"/>
    </source>
</evidence>
<evidence type="ECO:0000259" key="5">
    <source>
        <dbReference type="PROSITE" id="PS51309"/>
    </source>
</evidence>
<dbReference type="EMBL" id="MU826361">
    <property type="protein sequence ID" value="KAJ7378922.1"/>
    <property type="molecule type" value="Genomic_DNA"/>
</dbReference>
<dbReference type="PANTHER" id="PTHR46276">
    <property type="entry name" value="E3 UBIQUITIN-PROTEIN LIGASE UBR5"/>
    <property type="match status" value="1"/>
</dbReference>
<feature type="region of interest" description="Disordered" evidence="3">
    <location>
        <begin position="44"/>
        <end position="66"/>
    </location>
</feature>
<keyword evidence="1 2" id="KW-0833">Ubl conjugation pathway</keyword>
<feature type="compositionally biased region" description="Acidic residues" evidence="3">
    <location>
        <begin position="271"/>
        <end position="285"/>
    </location>
</feature>
<dbReference type="GO" id="GO:0034450">
    <property type="term" value="F:ubiquitin-ubiquitin ligase activity"/>
    <property type="evidence" value="ECO:0007669"/>
    <property type="project" value="TreeGrafter"/>
</dbReference>
<sequence>MQWAIRANNSQSRATGSSAATPQTTSGTGFIYVDSTSLRRSGGNAAAASTAATSEVPGTSSSHSMSNSASALGRAFGIVVREVTNLLNIAQDPAALPAESLTPSPLVLTEIGALVDQQLQAAWNWLAVVLDCTEAQLRFGLSLSAATDPSHPSHPLHEFHPKANKDRRTREDPSLLRALENKRKRSVVRRRHGTASSNLDTGRQDFLVYVLSLLRGHSNEHGDSLPKLDVSSLRHVAYVLDALVYYIRNNPNASSQANRSSAEKTAAADTTTEDEGGDDVDDEDSASFKRDTDEYDDDTDHVEDEPMPTPNLPGNLHSFFVRTDSTTVLGCTPPDPYQAPVEEALPLACQPHLLHPAARREQMFGTVHEPHVDSNKGTPLVSSMALSREDSESVFSSARQVSGTDVGQAETAMEVNVTESKISTEPLASTSKVSDSASESTTSFSCKPLISNGTSANSLLSRWRLCVELFGRVFLEDVGSEPSSVLNELGRFDVKETKFRREMERLRNSTQRDLTLEVTFKDEPGEGSGVARSFYTAVGEAFLSGEKLPSLDASRSIVQRIRRATSYRYKRDRERDVRRQLSADARAFHFSGSSSSADGDDTDGDPLPYHRQSLGERLYPRVHALQPSLASKITGMLLELSPAQLLLLLASEDTLRQRVEEAVELLLEPNKDGDEDTLNTVVDLDDTEDDSSPLFYQPGKTGFYSPRPGKCTEERLNCFRNVGRIMGLCLLQNELCPINLNRHVIKQILSRRTGWHDLAFFDPMLYENLRKLIVEAASPNADHVFKVMDLTFSVQATADEGDAGDQVELVKGGKNVPVTPSNVHDYVRLYAEQRMVGNNKKALQALRSGVLDVIPLSAFDNLTAEDFRLLLNGCGEVNVQQLISYTCFNDETGGAGAEKLLKFKKWFWSIVEKMSNSDRQDLVYFWTSSPALPASEEGFQPKPSVTVKPAHDHQLPTANTCISRLYIPLYSSRAILKSKLLLAIKTKTFGFV</sequence>
<feature type="compositionally biased region" description="Acidic residues" evidence="3">
    <location>
        <begin position="293"/>
        <end position="306"/>
    </location>
</feature>
<dbReference type="Pfam" id="PF00658">
    <property type="entry name" value="MLLE"/>
    <property type="match status" value="1"/>
</dbReference>
<proteinExistence type="predicted"/>
<dbReference type="GO" id="GO:0005737">
    <property type="term" value="C:cytoplasm"/>
    <property type="evidence" value="ECO:0007669"/>
    <property type="project" value="TreeGrafter"/>
</dbReference>
<dbReference type="InterPro" id="IPR000569">
    <property type="entry name" value="HECT_dom"/>
</dbReference>
<feature type="domain" description="HECT" evidence="4">
    <location>
        <begin position="705"/>
        <end position="992"/>
    </location>
</feature>
<keyword evidence="6" id="KW-0012">Acyltransferase</keyword>
<dbReference type="GO" id="GO:0090263">
    <property type="term" value="P:positive regulation of canonical Wnt signaling pathway"/>
    <property type="evidence" value="ECO:0007669"/>
    <property type="project" value="TreeGrafter"/>
</dbReference>
<dbReference type="FunFam" id="3.90.1750.10:FF:000011">
    <property type="entry name" value="E3 ubiquitin-protein ligase UBR5 isoform X1"/>
    <property type="match status" value="1"/>
</dbReference>
<evidence type="ECO:0000313" key="6">
    <source>
        <dbReference type="EMBL" id="KAJ7378922.1"/>
    </source>
</evidence>
<dbReference type="PANTHER" id="PTHR46276:SF1">
    <property type="entry name" value="E3 UBIQUITIN-PROTEIN LIGASE UBR5"/>
    <property type="match status" value="1"/>
</dbReference>
<dbReference type="OrthoDB" id="298098at2759"/>
<accession>A0A9W9ZC92</accession>
<keyword evidence="6" id="KW-0808">Transferase</keyword>
<feature type="domain" description="PABC" evidence="5">
    <location>
        <begin position="594"/>
        <end position="671"/>
    </location>
</feature>
<dbReference type="InterPro" id="IPR002004">
    <property type="entry name" value="PABP_HYD_C"/>
</dbReference>
<dbReference type="SUPFAM" id="SSF56204">
    <property type="entry name" value="Hect, E3 ligase catalytic domain"/>
    <property type="match status" value="1"/>
</dbReference>
<keyword evidence="7" id="KW-1185">Reference proteome</keyword>
<feature type="region of interest" description="Disordered" evidence="3">
    <location>
        <begin position="252"/>
        <end position="318"/>
    </location>
</feature>
<feature type="compositionally biased region" description="Polar residues" evidence="3">
    <location>
        <begin position="7"/>
        <end position="23"/>
    </location>
</feature>
<dbReference type="PROSITE" id="PS50237">
    <property type="entry name" value="HECT"/>
    <property type="match status" value="1"/>
</dbReference>
<evidence type="ECO:0000256" key="3">
    <source>
        <dbReference type="SAM" id="MobiDB-lite"/>
    </source>
</evidence>
<dbReference type="FunFam" id="3.30.2410.10:FF:000008">
    <property type="entry name" value="Putative E3 ubiquitin-protein ligase UBR5"/>
    <property type="match status" value="1"/>
</dbReference>
<dbReference type="Pfam" id="PF00632">
    <property type="entry name" value="HECT"/>
    <property type="match status" value="1"/>
</dbReference>
<feature type="active site" description="Glycyl thioester intermediate" evidence="2">
    <location>
        <position position="961"/>
    </location>
</feature>
<dbReference type="AlphaFoldDB" id="A0A9W9ZC92"/>
<name>A0A9W9ZC92_9CNID</name>
<feature type="region of interest" description="Disordered" evidence="3">
    <location>
        <begin position="1"/>
        <end position="23"/>
    </location>
</feature>
<dbReference type="InterPro" id="IPR036053">
    <property type="entry name" value="PABP-dom"/>
</dbReference>
<dbReference type="Gene3D" id="1.10.1900.10">
    <property type="entry name" value="c-terminal domain of poly(a) binding protein"/>
    <property type="match status" value="1"/>
</dbReference>
<evidence type="ECO:0000256" key="2">
    <source>
        <dbReference type="PROSITE-ProRule" id="PRU00104"/>
    </source>
</evidence>
<protein>
    <submittedName>
        <fullName evidence="6">E3 ubiquitin-protein ligase ubr5</fullName>
        <ecNumber evidence="6">2.3.2.26</ecNumber>
    </submittedName>
</protein>
<gene>
    <name evidence="6" type="primary">UBR5_10</name>
    <name evidence="6" type="ORF">OS493_019616</name>
</gene>
<evidence type="ECO:0000256" key="1">
    <source>
        <dbReference type="ARBA" id="ARBA00022786"/>
    </source>
</evidence>
<feature type="region of interest" description="Disordered" evidence="3">
    <location>
        <begin position="147"/>
        <end position="174"/>
    </location>
</feature>
<dbReference type="SMART" id="SM00517">
    <property type="entry name" value="PolyA"/>
    <property type="match status" value="1"/>
</dbReference>
<dbReference type="GO" id="GO:0000209">
    <property type="term" value="P:protein polyubiquitination"/>
    <property type="evidence" value="ECO:0007669"/>
    <property type="project" value="TreeGrafter"/>
</dbReference>
<dbReference type="GO" id="GO:0005634">
    <property type="term" value="C:nucleus"/>
    <property type="evidence" value="ECO:0007669"/>
    <property type="project" value="TreeGrafter"/>
</dbReference>
<feature type="compositionally biased region" description="Basic and acidic residues" evidence="3">
    <location>
        <begin position="155"/>
        <end position="174"/>
    </location>
</feature>
<dbReference type="FunFam" id="1.10.1900.10:FF:000002">
    <property type="entry name" value="E3 ubiquitin-protein ligase UBR5 isoform X1"/>
    <property type="match status" value="1"/>
</dbReference>